<evidence type="ECO:0000313" key="6">
    <source>
        <dbReference type="EMBL" id="OIQ68341.1"/>
    </source>
</evidence>
<comment type="caution">
    <text evidence="6">The sequence shown here is derived from an EMBL/GenBank/DDBJ whole genome shotgun (WGS) entry which is preliminary data.</text>
</comment>
<protein>
    <submittedName>
        <fullName evidence="6">Proline/betaine transporter</fullName>
    </submittedName>
</protein>
<keyword evidence="4" id="KW-0472">Membrane</keyword>
<sequence>MHLPKTFMLMVHVTSAAFSALTIPAYAYISDRIGRKPVFLFGALMSAILIWPYLWAIGQSNETLVFVFCTLLMGVAYSATNGVWPALYGEMFSTNVRLSGVAIGTQFGFALAAQAPTLAAYFALESPVNWTPVAWLVSISCTISAGAVLSAKETSQSNLNDLGRMPSLQKPNK</sequence>
<dbReference type="SUPFAM" id="SSF103473">
    <property type="entry name" value="MFS general substrate transporter"/>
    <property type="match status" value="1"/>
</dbReference>
<feature type="domain" description="Major facilitator superfamily (MFS) profile" evidence="5">
    <location>
        <begin position="1"/>
        <end position="156"/>
    </location>
</feature>
<accession>A0A1J5PXJ2</accession>
<dbReference type="Gene3D" id="1.20.1250.20">
    <property type="entry name" value="MFS general substrate transporter like domains"/>
    <property type="match status" value="1"/>
</dbReference>
<dbReference type="AlphaFoldDB" id="A0A1J5PXJ2"/>
<dbReference type="PROSITE" id="PS50850">
    <property type="entry name" value="MFS"/>
    <property type="match status" value="1"/>
</dbReference>
<evidence type="ECO:0000256" key="2">
    <source>
        <dbReference type="ARBA" id="ARBA00022448"/>
    </source>
</evidence>
<evidence type="ECO:0000256" key="1">
    <source>
        <dbReference type="ARBA" id="ARBA00004651"/>
    </source>
</evidence>
<feature type="transmembrane region" description="Helical" evidence="4">
    <location>
        <begin position="6"/>
        <end position="26"/>
    </location>
</feature>
<feature type="transmembrane region" description="Helical" evidence="4">
    <location>
        <begin position="38"/>
        <end position="58"/>
    </location>
</feature>
<dbReference type="Pfam" id="PF07690">
    <property type="entry name" value="MFS_1"/>
    <property type="match status" value="1"/>
</dbReference>
<keyword evidence="4" id="KW-1133">Transmembrane helix</keyword>
<organism evidence="6">
    <name type="scientific">mine drainage metagenome</name>
    <dbReference type="NCBI Taxonomy" id="410659"/>
    <lineage>
        <taxon>unclassified sequences</taxon>
        <taxon>metagenomes</taxon>
        <taxon>ecological metagenomes</taxon>
    </lineage>
</organism>
<keyword evidence="3" id="KW-1003">Cell membrane</keyword>
<comment type="subcellular location">
    <subcellularLocation>
        <location evidence="1">Cell membrane</location>
        <topology evidence="1">Multi-pass membrane protein</topology>
    </subcellularLocation>
</comment>
<dbReference type="InterPro" id="IPR020846">
    <property type="entry name" value="MFS_dom"/>
</dbReference>
<dbReference type="EMBL" id="MLJW01005367">
    <property type="protein sequence ID" value="OIQ68341.1"/>
    <property type="molecule type" value="Genomic_DNA"/>
</dbReference>
<name>A0A1J5PXJ2_9ZZZZ</name>
<dbReference type="PANTHER" id="PTHR43045">
    <property type="entry name" value="SHIKIMATE TRANSPORTER"/>
    <property type="match status" value="1"/>
</dbReference>
<gene>
    <name evidence="6" type="primary">proP_12</name>
    <name evidence="6" type="ORF">GALL_500690</name>
</gene>
<evidence type="ECO:0000256" key="4">
    <source>
        <dbReference type="SAM" id="Phobius"/>
    </source>
</evidence>
<dbReference type="GO" id="GO:0005886">
    <property type="term" value="C:plasma membrane"/>
    <property type="evidence" value="ECO:0007669"/>
    <property type="project" value="UniProtKB-SubCell"/>
</dbReference>
<evidence type="ECO:0000259" key="5">
    <source>
        <dbReference type="PROSITE" id="PS50850"/>
    </source>
</evidence>
<dbReference type="PANTHER" id="PTHR43045:SF1">
    <property type="entry name" value="SHIKIMATE TRANSPORTER"/>
    <property type="match status" value="1"/>
</dbReference>
<dbReference type="InterPro" id="IPR011701">
    <property type="entry name" value="MFS"/>
</dbReference>
<feature type="transmembrane region" description="Helical" evidence="4">
    <location>
        <begin position="64"/>
        <end position="88"/>
    </location>
</feature>
<feature type="transmembrane region" description="Helical" evidence="4">
    <location>
        <begin position="100"/>
        <end position="124"/>
    </location>
</feature>
<keyword evidence="2" id="KW-0813">Transport</keyword>
<proteinExistence type="predicted"/>
<dbReference type="GO" id="GO:0022857">
    <property type="term" value="F:transmembrane transporter activity"/>
    <property type="evidence" value="ECO:0007669"/>
    <property type="project" value="InterPro"/>
</dbReference>
<dbReference type="InterPro" id="IPR036259">
    <property type="entry name" value="MFS_trans_sf"/>
</dbReference>
<keyword evidence="4" id="KW-0812">Transmembrane</keyword>
<reference evidence="6" key="1">
    <citation type="submission" date="2016-10" db="EMBL/GenBank/DDBJ databases">
        <title>Sequence of Gallionella enrichment culture.</title>
        <authorList>
            <person name="Poehlein A."/>
            <person name="Muehling M."/>
            <person name="Daniel R."/>
        </authorList>
    </citation>
    <scope>NUCLEOTIDE SEQUENCE</scope>
</reference>
<evidence type="ECO:0000256" key="3">
    <source>
        <dbReference type="ARBA" id="ARBA00022475"/>
    </source>
</evidence>